<keyword evidence="4" id="KW-1185">Reference proteome</keyword>
<dbReference type="AlphaFoldDB" id="A0ABD3NC82"/>
<dbReference type="Pfam" id="PF24646">
    <property type="entry name" value="DUF7640"/>
    <property type="match status" value="1"/>
</dbReference>
<proteinExistence type="predicted"/>
<feature type="compositionally biased region" description="Polar residues" evidence="1">
    <location>
        <begin position="223"/>
        <end position="233"/>
    </location>
</feature>
<evidence type="ECO:0000313" key="4">
    <source>
        <dbReference type="Proteomes" id="UP001530400"/>
    </source>
</evidence>
<feature type="region of interest" description="Disordered" evidence="1">
    <location>
        <begin position="181"/>
        <end position="233"/>
    </location>
</feature>
<organism evidence="3 4">
    <name type="scientific">Cyclotella atomus</name>
    <dbReference type="NCBI Taxonomy" id="382360"/>
    <lineage>
        <taxon>Eukaryota</taxon>
        <taxon>Sar</taxon>
        <taxon>Stramenopiles</taxon>
        <taxon>Ochrophyta</taxon>
        <taxon>Bacillariophyta</taxon>
        <taxon>Coscinodiscophyceae</taxon>
        <taxon>Thalassiosirophycidae</taxon>
        <taxon>Stephanodiscales</taxon>
        <taxon>Stephanodiscaceae</taxon>
        <taxon>Cyclotella</taxon>
    </lineage>
</organism>
<dbReference type="Proteomes" id="UP001530400">
    <property type="component" value="Unassembled WGS sequence"/>
</dbReference>
<dbReference type="EMBL" id="JALLPJ020001278">
    <property type="protein sequence ID" value="KAL3771906.1"/>
    <property type="molecule type" value="Genomic_DNA"/>
</dbReference>
<evidence type="ECO:0000259" key="2">
    <source>
        <dbReference type="Pfam" id="PF24646"/>
    </source>
</evidence>
<gene>
    <name evidence="3" type="ORF">ACHAWO_010433</name>
</gene>
<evidence type="ECO:0000313" key="3">
    <source>
        <dbReference type="EMBL" id="KAL3771906.1"/>
    </source>
</evidence>
<feature type="domain" description="DUF7640" evidence="2">
    <location>
        <begin position="93"/>
        <end position="173"/>
    </location>
</feature>
<protein>
    <recommendedName>
        <fullName evidence="2">DUF7640 domain-containing protein</fullName>
    </recommendedName>
</protein>
<comment type="caution">
    <text evidence="3">The sequence shown here is derived from an EMBL/GenBank/DDBJ whole genome shotgun (WGS) entry which is preliminary data.</text>
</comment>
<evidence type="ECO:0000256" key="1">
    <source>
        <dbReference type="SAM" id="MobiDB-lite"/>
    </source>
</evidence>
<feature type="compositionally biased region" description="Polar residues" evidence="1">
    <location>
        <begin position="181"/>
        <end position="198"/>
    </location>
</feature>
<sequence length="233" mass="24557">MRFIFSAATITSLSPGDPSFSEEHQICNADSASSVVSIRGGVKTQGDECSFVNAFKVQDSLADAGILGCGDGKRGRCVTLKGEVIEAHRHLTACIFANSTPGFKCVGAQACTGADESKIACGSCYGTKSCFRPEVVTIGESSCHNNAAGMYLQANTGYYSCNGDYYCYDLSTNKDYNNCPLPSSSTKRPSPAPTNNPITLAPTKNPISPAPTKEPVSLAPTKKPTSLTQRLTL</sequence>
<name>A0ABD3NC82_9STRA</name>
<accession>A0ABD3NC82</accession>
<dbReference type="InterPro" id="IPR056057">
    <property type="entry name" value="DUF7640"/>
</dbReference>
<reference evidence="3 4" key="1">
    <citation type="submission" date="2024-10" db="EMBL/GenBank/DDBJ databases">
        <title>Updated reference genomes for cyclostephanoid diatoms.</title>
        <authorList>
            <person name="Roberts W.R."/>
            <person name="Alverson A.J."/>
        </authorList>
    </citation>
    <scope>NUCLEOTIDE SEQUENCE [LARGE SCALE GENOMIC DNA]</scope>
    <source>
        <strain evidence="3 4">AJA010-31</strain>
    </source>
</reference>